<dbReference type="Proteomes" id="UP000794436">
    <property type="component" value="Unassembled WGS sequence"/>
</dbReference>
<reference evidence="3" key="1">
    <citation type="submission" date="2019-03" db="EMBL/GenBank/DDBJ databases">
        <title>Long read genome sequence of the mycoparasitic Pythium oligandrum ATCC 38472 isolated from sugarbeet rhizosphere.</title>
        <authorList>
            <person name="Gaulin E."/>
        </authorList>
    </citation>
    <scope>NUCLEOTIDE SEQUENCE</scope>
    <source>
        <strain evidence="3">ATCC 38472_TT</strain>
    </source>
</reference>
<accession>A0A8K1C2X2</accession>
<evidence type="ECO:0000256" key="2">
    <source>
        <dbReference type="SAM" id="MobiDB-lite"/>
    </source>
</evidence>
<comment type="caution">
    <text evidence="3">The sequence shown here is derived from an EMBL/GenBank/DDBJ whole genome shotgun (WGS) entry which is preliminary data.</text>
</comment>
<evidence type="ECO:0000313" key="4">
    <source>
        <dbReference type="Proteomes" id="UP000794436"/>
    </source>
</evidence>
<evidence type="ECO:0000256" key="1">
    <source>
        <dbReference type="SAM" id="Coils"/>
    </source>
</evidence>
<organism evidence="3 4">
    <name type="scientific">Pythium oligandrum</name>
    <name type="common">Mycoparasitic fungus</name>
    <dbReference type="NCBI Taxonomy" id="41045"/>
    <lineage>
        <taxon>Eukaryota</taxon>
        <taxon>Sar</taxon>
        <taxon>Stramenopiles</taxon>
        <taxon>Oomycota</taxon>
        <taxon>Peronosporomycetes</taxon>
        <taxon>Pythiales</taxon>
        <taxon>Pythiaceae</taxon>
        <taxon>Pythium</taxon>
    </lineage>
</organism>
<dbReference type="EMBL" id="SPLM01000148">
    <property type="protein sequence ID" value="TMW55388.1"/>
    <property type="molecule type" value="Genomic_DNA"/>
</dbReference>
<evidence type="ECO:0000313" key="3">
    <source>
        <dbReference type="EMBL" id="TMW55388.1"/>
    </source>
</evidence>
<dbReference type="AlphaFoldDB" id="A0A8K1C2X2"/>
<sequence>MSFADFAGSSNDPTGVAADRQVSIAKSKLEQLQRQVIALKRSVSDKNSSGNAINDDDLRERIHFASQLHEELPKAIAMIPEDATYSFVKRKLCKDFRILTRQWADVMQGVDRTKEPKDKVEDIFKRAEDEYRKALAKIMRGEDPEERDAEASSYEVTEY</sequence>
<keyword evidence="4" id="KW-1185">Reference proteome</keyword>
<feature type="coiled-coil region" evidence="1">
    <location>
        <begin position="22"/>
        <end position="49"/>
    </location>
</feature>
<name>A0A8K1C2X2_PYTOL</name>
<protein>
    <submittedName>
        <fullName evidence="3">Uncharacterized protein</fullName>
    </submittedName>
</protein>
<proteinExistence type="predicted"/>
<keyword evidence="1" id="KW-0175">Coiled coil</keyword>
<feature type="region of interest" description="Disordered" evidence="2">
    <location>
        <begin position="139"/>
        <end position="159"/>
    </location>
</feature>
<gene>
    <name evidence="3" type="ORF">Poli38472_013279</name>
</gene>